<reference evidence="1" key="3">
    <citation type="submission" date="2022-01" db="UniProtKB">
        <authorList>
            <consortium name="EnsemblPlants"/>
        </authorList>
    </citation>
    <scope>IDENTIFICATION</scope>
    <source>
        <strain evidence="1">subsp. vulgare</strain>
    </source>
</reference>
<reference evidence="1" key="2">
    <citation type="submission" date="2020-10" db="EMBL/GenBank/DDBJ databases">
        <authorList>
            <person name="Scholz U."/>
            <person name="Mascher M."/>
            <person name="Fiebig A."/>
        </authorList>
    </citation>
    <scope>NUCLEOTIDE SEQUENCE [LARGE SCALE GENOMIC DNA]</scope>
    <source>
        <strain evidence="1">cv. Morex</strain>
    </source>
</reference>
<proteinExistence type="predicted"/>
<dbReference type="Gramene" id="HORVU.MOREX.r3.7HG0666810.1">
    <property type="protein sequence ID" value="HORVU.MOREX.r3.7HG0666810.1.CDS1"/>
    <property type="gene ID" value="HORVU.MOREX.r3.7HG0666810"/>
</dbReference>
<sequence length="78" mass="8044">MIRASRGVASGAWYFRSSSCTSVAPAPPVSAGPPTRLTSRHLWVATALVSVTAASMAPRCTRPGGTSTPVKVMAKEIS</sequence>
<evidence type="ECO:0000313" key="2">
    <source>
        <dbReference type="Proteomes" id="UP000011116"/>
    </source>
</evidence>
<dbReference type="Gramene" id="HORVU.MOREX.r2.7HG0553200.1">
    <property type="protein sequence ID" value="HORVU.MOREX.r2.7HG0553200.1.CDS.1"/>
    <property type="gene ID" value="HORVU.MOREX.r2.7HG0553200"/>
</dbReference>
<dbReference type="AlphaFoldDB" id="A0A8I6Y673"/>
<accession>A0A8I6Y673</accession>
<organism evidence="1 2">
    <name type="scientific">Hordeum vulgare subsp. vulgare</name>
    <name type="common">Domesticated barley</name>
    <dbReference type="NCBI Taxonomy" id="112509"/>
    <lineage>
        <taxon>Eukaryota</taxon>
        <taxon>Viridiplantae</taxon>
        <taxon>Streptophyta</taxon>
        <taxon>Embryophyta</taxon>
        <taxon>Tracheophyta</taxon>
        <taxon>Spermatophyta</taxon>
        <taxon>Magnoliopsida</taxon>
        <taxon>Liliopsida</taxon>
        <taxon>Poales</taxon>
        <taxon>Poaceae</taxon>
        <taxon>BOP clade</taxon>
        <taxon>Pooideae</taxon>
        <taxon>Triticodae</taxon>
        <taxon>Triticeae</taxon>
        <taxon>Hordeinae</taxon>
        <taxon>Hordeum</taxon>
    </lineage>
</organism>
<keyword evidence="2" id="KW-1185">Reference proteome</keyword>
<name>A0A8I6Y673_HORVV</name>
<dbReference type="EnsemblPlants" id="HORVU.MOREX.r3.7HG0666810.1">
    <property type="protein sequence ID" value="HORVU.MOREX.r3.7HG0666810.1.CDS1"/>
    <property type="gene ID" value="HORVU.MOREX.r3.7HG0666810"/>
</dbReference>
<evidence type="ECO:0000313" key="1">
    <source>
        <dbReference type="EnsemblPlants" id="HORVU.MOREX.r3.7HG0666810.1.CDS1"/>
    </source>
</evidence>
<dbReference type="Proteomes" id="UP000011116">
    <property type="component" value="Chromosome 7H"/>
</dbReference>
<reference evidence="2" key="1">
    <citation type="journal article" date="2012" name="Nature">
        <title>A physical, genetic and functional sequence assembly of the barley genome.</title>
        <authorList>
            <consortium name="The International Barley Genome Sequencing Consortium"/>
            <person name="Mayer K.F."/>
            <person name="Waugh R."/>
            <person name="Brown J.W."/>
            <person name="Schulman A."/>
            <person name="Langridge P."/>
            <person name="Platzer M."/>
            <person name="Fincher G.B."/>
            <person name="Muehlbauer G.J."/>
            <person name="Sato K."/>
            <person name="Close T.J."/>
            <person name="Wise R.P."/>
            <person name="Stein N."/>
        </authorList>
    </citation>
    <scope>NUCLEOTIDE SEQUENCE [LARGE SCALE GENOMIC DNA]</scope>
    <source>
        <strain evidence="2">cv. Morex</strain>
    </source>
</reference>
<protein>
    <submittedName>
        <fullName evidence="1">Uncharacterized protein</fullName>
    </submittedName>
</protein>